<reference evidence="2" key="1">
    <citation type="submission" date="2019-12" db="EMBL/GenBank/DDBJ databases">
        <authorList>
            <person name="Cremers G."/>
        </authorList>
    </citation>
    <scope>NUCLEOTIDE SEQUENCE</scope>
    <source>
        <strain evidence="2">Mbul1</strain>
    </source>
</reference>
<protein>
    <recommendedName>
        <fullName evidence="1">SiaC family regulatory phosphoprotein domain-containing protein</fullName>
    </recommendedName>
</protein>
<sequence length="131" mass="14164">MDRIQIPATARSPEVDFDFAAGCFRLSGESYPEDAAALFGPLLQSLRSYLALSGPEPIVFEVALVYFNSSSAKGLMNLFMPLEDAAGEGRGVTIRWLYAEGDETIAEAGEDFASDFSHARFDLVETSQAGN</sequence>
<evidence type="ECO:0000259" key="1">
    <source>
        <dbReference type="Pfam" id="PF09345"/>
    </source>
</evidence>
<name>A0A679IP64_9HYPH</name>
<evidence type="ECO:0000313" key="2">
    <source>
        <dbReference type="EMBL" id="CAA2100932.1"/>
    </source>
</evidence>
<organism evidence="2">
    <name type="scientific">Methylobacterium bullatum</name>
    <dbReference type="NCBI Taxonomy" id="570505"/>
    <lineage>
        <taxon>Bacteria</taxon>
        <taxon>Pseudomonadati</taxon>
        <taxon>Pseudomonadota</taxon>
        <taxon>Alphaproteobacteria</taxon>
        <taxon>Hyphomicrobiales</taxon>
        <taxon>Methylobacteriaceae</taxon>
        <taxon>Methylobacterium</taxon>
    </lineage>
</organism>
<dbReference type="InterPro" id="IPR018530">
    <property type="entry name" value="SiaC"/>
</dbReference>
<feature type="domain" description="SiaC family regulatory phosphoprotein" evidence="1">
    <location>
        <begin position="6"/>
        <end position="125"/>
    </location>
</feature>
<proteinExistence type="predicted"/>
<dbReference type="Pfam" id="PF09345">
    <property type="entry name" value="SiaC"/>
    <property type="match status" value="1"/>
</dbReference>
<accession>A0A679IP64</accession>
<dbReference type="EMBL" id="LR743504">
    <property type="protein sequence ID" value="CAA2100932.1"/>
    <property type="molecule type" value="Genomic_DNA"/>
</dbReference>
<dbReference type="AlphaFoldDB" id="A0A679IP64"/>
<gene>
    <name evidence="2" type="ORF">MBUL_00921</name>
</gene>